<keyword evidence="12" id="KW-0472">Membrane</keyword>
<evidence type="ECO:0000256" key="8">
    <source>
        <dbReference type="ARBA" id="ARBA00022989"/>
    </source>
</evidence>
<name>A0A9P3LAC6_9APHY</name>
<evidence type="ECO:0000256" key="3">
    <source>
        <dbReference type="ARBA" id="ARBA00005179"/>
    </source>
</evidence>
<dbReference type="GO" id="GO:0016020">
    <property type="term" value="C:membrane"/>
    <property type="evidence" value="ECO:0007669"/>
    <property type="project" value="UniProtKB-SubCell"/>
</dbReference>
<gene>
    <name evidence="15" type="ORF">PsYK624_034820</name>
</gene>
<keyword evidence="16" id="KW-1185">Reference proteome</keyword>
<comment type="subcellular location">
    <subcellularLocation>
        <location evidence="2">Membrane</location>
        <topology evidence="2">Single-pass membrane protein</topology>
    </subcellularLocation>
</comment>
<comment type="pathway">
    <text evidence="3">Secondary metabolite biosynthesis.</text>
</comment>
<comment type="caution">
    <text evidence="15">The sequence shown here is derived from an EMBL/GenBank/DDBJ whole genome shotgun (WGS) entry which is preliminary data.</text>
</comment>
<organism evidence="15 16">
    <name type="scientific">Phanerochaete sordida</name>
    <dbReference type="NCBI Taxonomy" id="48140"/>
    <lineage>
        <taxon>Eukaryota</taxon>
        <taxon>Fungi</taxon>
        <taxon>Dikarya</taxon>
        <taxon>Basidiomycota</taxon>
        <taxon>Agaricomycotina</taxon>
        <taxon>Agaricomycetes</taxon>
        <taxon>Polyporales</taxon>
        <taxon>Phanerochaetaceae</taxon>
        <taxon>Phanerochaete</taxon>
    </lineage>
</organism>
<dbReference type="InterPro" id="IPR050364">
    <property type="entry name" value="Cytochrome_P450_fung"/>
</dbReference>
<evidence type="ECO:0000313" key="16">
    <source>
        <dbReference type="Proteomes" id="UP000703269"/>
    </source>
</evidence>
<dbReference type="Proteomes" id="UP000703269">
    <property type="component" value="Unassembled WGS sequence"/>
</dbReference>
<comment type="cofactor">
    <cofactor evidence="1 13">
        <name>heme</name>
        <dbReference type="ChEBI" id="CHEBI:30413"/>
    </cofactor>
</comment>
<feature type="signal peptide" evidence="14">
    <location>
        <begin position="1"/>
        <end position="26"/>
    </location>
</feature>
<dbReference type="InterPro" id="IPR002401">
    <property type="entry name" value="Cyt_P450_E_grp-I"/>
</dbReference>
<dbReference type="SUPFAM" id="SSF48264">
    <property type="entry name" value="Cytochrome P450"/>
    <property type="match status" value="1"/>
</dbReference>
<dbReference type="InterPro" id="IPR036396">
    <property type="entry name" value="Cyt_P450_sf"/>
</dbReference>
<accession>A0A9P3LAC6</accession>
<evidence type="ECO:0000256" key="12">
    <source>
        <dbReference type="ARBA" id="ARBA00023136"/>
    </source>
</evidence>
<keyword evidence="8" id="KW-1133">Transmembrane helix</keyword>
<evidence type="ECO:0000256" key="1">
    <source>
        <dbReference type="ARBA" id="ARBA00001971"/>
    </source>
</evidence>
<keyword evidence="6" id="KW-0812">Transmembrane</keyword>
<protein>
    <submittedName>
        <fullName evidence="15">Cytochrome P450</fullName>
    </submittedName>
</protein>
<evidence type="ECO:0000256" key="9">
    <source>
        <dbReference type="ARBA" id="ARBA00023002"/>
    </source>
</evidence>
<dbReference type="EMBL" id="BPQB01000006">
    <property type="protein sequence ID" value="GJE87399.1"/>
    <property type="molecule type" value="Genomic_DNA"/>
</dbReference>
<dbReference type="GO" id="GO:0004497">
    <property type="term" value="F:monooxygenase activity"/>
    <property type="evidence" value="ECO:0007669"/>
    <property type="project" value="UniProtKB-KW"/>
</dbReference>
<evidence type="ECO:0000313" key="15">
    <source>
        <dbReference type="EMBL" id="GJE87399.1"/>
    </source>
</evidence>
<dbReference type="PANTHER" id="PTHR46300:SF7">
    <property type="entry name" value="P450, PUTATIVE (EUROFUNG)-RELATED"/>
    <property type="match status" value="1"/>
</dbReference>
<evidence type="ECO:0000256" key="6">
    <source>
        <dbReference type="ARBA" id="ARBA00022692"/>
    </source>
</evidence>
<keyword evidence="7 13" id="KW-0479">Metal-binding</keyword>
<keyword evidence="10 13" id="KW-0408">Iron</keyword>
<evidence type="ECO:0000256" key="14">
    <source>
        <dbReference type="SAM" id="SignalP"/>
    </source>
</evidence>
<dbReference type="GO" id="GO:0005506">
    <property type="term" value="F:iron ion binding"/>
    <property type="evidence" value="ECO:0007669"/>
    <property type="project" value="InterPro"/>
</dbReference>
<dbReference type="OrthoDB" id="1055148at2759"/>
<dbReference type="PRINTS" id="PR00463">
    <property type="entry name" value="EP450I"/>
</dbReference>
<evidence type="ECO:0000256" key="4">
    <source>
        <dbReference type="ARBA" id="ARBA00010617"/>
    </source>
</evidence>
<dbReference type="AlphaFoldDB" id="A0A9P3LAC6"/>
<keyword evidence="14" id="KW-0732">Signal</keyword>
<feature type="chain" id="PRO_5040399455" evidence="14">
    <location>
        <begin position="27"/>
        <end position="501"/>
    </location>
</feature>
<feature type="binding site" description="axial binding residue" evidence="13">
    <location>
        <position position="438"/>
    </location>
    <ligand>
        <name>heme</name>
        <dbReference type="ChEBI" id="CHEBI:30413"/>
    </ligand>
    <ligandPart>
        <name>Fe</name>
        <dbReference type="ChEBI" id="CHEBI:18248"/>
    </ligandPart>
</feature>
<proteinExistence type="inferred from homology"/>
<dbReference type="Gene3D" id="1.10.630.10">
    <property type="entry name" value="Cytochrome P450"/>
    <property type="match status" value="1"/>
</dbReference>
<keyword evidence="9" id="KW-0560">Oxidoreductase</keyword>
<dbReference type="GO" id="GO:0020037">
    <property type="term" value="F:heme binding"/>
    <property type="evidence" value="ECO:0007669"/>
    <property type="project" value="InterPro"/>
</dbReference>
<comment type="similarity">
    <text evidence="4">Belongs to the cytochrome P450 family.</text>
</comment>
<evidence type="ECO:0000256" key="2">
    <source>
        <dbReference type="ARBA" id="ARBA00004167"/>
    </source>
</evidence>
<evidence type="ECO:0000256" key="7">
    <source>
        <dbReference type="ARBA" id="ARBA00022723"/>
    </source>
</evidence>
<keyword evidence="11" id="KW-0503">Monooxygenase</keyword>
<dbReference type="PANTHER" id="PTHR46300">
    <property type="entry name" value="P450, PUTATIVE (EUROFUNG)-RELATED-RELATED"/>
    <property type="match status" value="1"/>
</dbReference>
<evidence type="ECO:0000256" key="11">
    <source>
        <dbReference type="ARBA" id="ARBA00023033"/>
    </source>
</evidence>
<evidence type="ECO:0000256" key="13">
    <source>
        <dbReference type="PIRSR" id="PIRSR602401-1"/>
    </source>
</evidence>
<evidence type="ECO:0000256" key="10">
    <source>
        <dbReference type="ARBA" id="ARBA00023004"/>
    </source>
</evidence>
<dbReference type="GO" id="GO:0016705">
    <property type="term" value="F:oxidoreductase activity, acting on paired donors, with incorporation or reduction of molecular oxygen"/>
    <property type="evidence" value="ECO:0007669"/>
    <property type="project" value="InterPro"/>
</dbReference>
<dbReference type="InterPro" id="IPR001128">
    <property type="entry name" value="Cyt_P450"/>
</dbReference>
<dbReference type="Pfam" id="PF00067">
    <property type="entry name" value="p450"/>
    <property type="match status" value="1"/>
</dbReference>
<sequence length="501" mass="56342">MSTALPFQFLVTSLLLFLGIIYRARTGGRPPGLPPGPPGLPFLGNALQLPSKDAYKTFTKWGKQYGPIVAVKVFSQSLIIINSVKLAADLLNKSSSSTSFRITRRMVQLSGFDRSIPHLQPTTEFNKSRQYTKMALGAIEMTQYEPEHQRRALRLVIKLAQNPKNIYNEIGVWVALGFEHIAYGTDDEEDASGFVEMGRHALAIFTAASDPMIVWAVDVLPFLRHFPSWLPGMSFKRKAREWKRVLRDILNKPFHHAVRKINAGLTSQCLISRVAESHSLDSLDEDDLVILKNAAMNIYIGGFDTMTSIVASFYLAMVLHPEAQTRGQQEVDSVTGRSRLPTFADRPNLPYVDCIMKEVMRWAIPTPFLFPHVQDPTSDAMVDGVFVPRGSLLIVNTGGIFEDPKIYANPLQFWPERFHDKNLLDPLSIAFGYARRQCTGIHFVEKRLWITIATTLATLNICPPTENNSRMPKAEWTDGPVRLPLTYDAKFNVRTPALLET</sequence>
<keyword evidence="5 13" id="KW-0349">Heme</keyword>
<evidence type="ECO:0000256" key="5">
    <source>
        <dbReference type="ARBA" id="ARBA00022617"/>
    </source>
</evidence>
<reference evidence="15 16" key="1">
    <citation type="submission" date="2021-08" db="EMBL/GenBank/DDBJ databases">
        <title>Draft Genome Sequence of Phanerochaete sordida strain YK-624.</title>
        <authorList>
            <person name="Mori T."/>
            <person name="Dohra H."/>
            <person name="Suzuki T."/>
            <person name="Kawagishi H."/>
            <person name="Hirai H."/>
        </authorList>
    </citation>
    <scope>NUCLEOTIDE SEQUENCE [LARGE SCALE GENOMIC DNA]</scope>
    <source>
        <strain evidence="15 16">YK-624</strain>
    </source>
</reference>